<keyword evidence="2" id="KW-1185">Reference proteome</keyword>
<proteinExistence type="predicted"/>
<keyword evidence="1" id="KW-0547">Nucleotide-binding</keyword>
<organism evidence="1 2">
    <name type="scientific">Listeria marthii FSL S4-120</name>
    <dbReference type="NCBI Taxonomy" id="702457"/>
    <lineage>
        <taxon>Bacteria</taxon>
        <taxon>Bacillati</taxon>
        <taxon>Bacillota</taxon>
        <taxon>Bacilli</taxon>
        <taxon>Bacillales</taxon>
        <taxon>Listeriaceae</taxon>
        <taxon>Listeria</taxon>
    </lineage>
</organism>
<evidence type="ECO:0000313" key="1">
    <source>
        <dbReference type="EMBL" id="EFR88457.1"/>
    </source>
</evidence>
<comment type="caution">
    <text evidence="1">The sequence shown here is derived from an EMBL/GenBank/DDBJ whole genome shotgun (WGS) entry which is preliminary data.</text>
</comment>
<sequence>MIINLHKIVTKSIFLLLYKEFPSNEIEYNFSSNKNELEAMN</sequence>
<dbReference type="EMBL" id="ADXF01000440">
    <property type="protein sequence ID" value="EFR88457.1"/>
    <property type="molecule type" value="Genomic_DNA"/>
</dbReference>
<name>A0ABP2K005_9LIST</name>
<accession>A0ABP2K005</accession>
<gene>
    <name evidence="1" type="ORF">NT05LM_0949</name>
</gene>
<keyword evidence="1" id="KW-0067">ATP-binding</keyword>
<reference evidence="1 2" key="1">
    <citation type="journal article" date="2010" name="Microbiol. Resour. Announc.">
        <title>Comparative genomics of the bacterial genus Listeria: Genome evolution is characterized by limited gene acquisition and limited gene loss.</title>
        <authorList>
            <person name="den Bakker H.C."/>
            <person name="Cummings C.A."/>
            <person name="Ferreira V."/>
            <person name="Vatta P."/>
            <person name="Orsi R.H."/>
            <person name="Degoricija L."/>
            <person name="Barker M."/>
            <person name="Petrauskene O."/>
            <person name="Furtado M.R."/>
            <person name="Wiedmann M."/>
        </authorList>
    </citation>
    <scope>NUCLEOTIDE SEQUENCE [LARGE SCALE GENOMIC DNA]</scope>
    <source>
        <strain evidence="1 2">FSL S4-120</strain>
    </source>
</reference>
<dbReference type="GO" id="GO:0005524">
    <property type="term" value="F:ATP binding"/>
    <property type="evidence" value="ECO:0007669"/>
    <property type="project" value="UniProtKB-KW"/>
</dbReference>
<dbReference type="Proteomes" id="UP000003412">
    <property type="component" value="Chromosome"/>
</dbReference>
<protein>
    <submittedName>
        <fullName evidence="1">ATP-binding protein</fullName>
    </submittedName>
</protein>
<evidence type="ECO:0000313" key="2">
    <source>
        <dbReference type="Proteomes" id="UP000003412"/>
    </source>
</evidence>